<proteinExistence type="predicted"/>
<reference evidence="1" key="1">
    <citation type="submission" date="2014-09" db="EMBL/GenBank/DDBJ databases">
        <authorList>
            <person name="Magalhaes I.L.F."/>
            <person name="Oliveira U."/>
            <person name="Santos F.R."/>
            <person name="Vidigal T.H.D.A."/>
            <person name="Brescovit A.D."/>
            <person name="Santos A.J."/>
        </authorList>
    </citation>
    <scope>NUCLEOTIDE SEQUENCE</scope>
    <source>
        <tissue evidence="1">Shoot tissue taken approximately 20 cm above the soil surface</tissue>
    </source>
</reference>
<dbReference type="AlphaFoldDB" id="A0A0A8ZIN4"/>
<sequence>MEVLLLLTSIILRYPVMT</sequence>
<dbReference type="EMBL" id="GBRH01260347">
    <property type="protein sequence ID" value="JAD37548.1"/>
    <property type="molecule type" value="Transcribed_RNA"/>
</dbReference>
<accession>A0A0A8ZIN4</accession>
<protein>
    <submittedName>
        <fullName evidence="1">MAN5</fullName>
    </submittedName>
</protein>
<evidence type="ECO:0000313" key="1">
    <source>
        <dbReference type="EMBL" id="JAD37548.1"/>
    </source>
</evidence>
<reference evidence="1" key="2">
    <citation type="journal article" date="2015" name="Data Brief">
        <title>Shoot transcriptome of the giant reed, Arundo donax.</title>
        <authorList>
            <person name="Barrero R.A."/>
            <person name="Guerrero F.D."/>
            <person name="Moolhuijzen P."/>
            <person name="Goolsby J.A."/>
            <person name="Tidwell J."/>
            <person name="Bellgard S.E."/>
            <person name="Bellgard M.I."/>
        </authorList>
    </citation>
    <scope>NUCLEOTIDE SEQUENCE</scope>
    <source>
        <tissue evidence="1">Shoot tissue taken approximately 20 cm above the soil surface</tissue>
    </source>
</reference>
<organism evidence="1">
    <name type="scientific">Arundo donax</name>
    <name type="common">Giant reed</name>
    <name type="synonym">Donax arundinaceus</name>
    <dbReference type="NCBI Taxonomy" id="35708"/>
    <lineage>
        <taxon>Eukaryota</taxon>
        <taxon>Viridiplantae</taxon>
        <taxon>Streptophyta</taxon>
        <taxon>Embryophyta</taxon>
        <taxon>Tracheophyta</taxon>
        <taxon>Spermatophyta</taxon>
        <taxon>Magnoliopsida</taxon>
        <taxon>Liliopsida</taxon>
        <taxon>Poales</taxon>
        <taxon>Poaceae</taxon>
        <taxon>PACMAD clade</taxon>
        <taxon>Arundinoideae</taxon>
        <taxon>Arundineae</taxon>
        <taxon>Arundo</taxon>
    </lineage>
</organism>
<name>A0A0A8ZIN4_ARUDO</name>